<dbReference type="InterPro" id="IPR036388">
    <property type="entry name" value="WH-like_DNA-bd_sf"/>
</dbReference>
<gene>
    <name evidence="6" type="ORF">DFR75_10881</name>
</gene>
<dbReference type="InterPro" id="IPR000792">
    <property type="entry name" value="Tscrpt_reg_LuxR_C"/>
</dbReference>
<evidence type="ECO:0000256" key="1">
    <source>
        <dbReference type="ARBA" id="ARBA00023015"/>
    </source>
</evidence>
<dbReference type="GO" id="GO:0006355">
    <property type="term" value="P:regulation of DNA-templated transcription"/>
    <property type="evidence" value="ECO:0007669"/>
    <property type="project" value="InterPro"/>
</dbReference>
<comment type="caution">
    <text evidence="6">The sequence shown here is derived from an EMBL/GenBank/DDBJ whole genome shotgun (WGS) entry which is preliminary data.</text>
</comment>
<keyword evidence="3" id="KW-0804">Transcription</keyword>
<feature type="modified residue" description="4-aspartylphosphate" evidence="4">
    <location>
        <position position="64"/>
    </location>
</feature>
<dbReference type="AlphaFoldDB" id="A0A4R6P2P2"/>
<dbReference type="Gene3D" id="3.40.50.2300">
    <property type="match status" value="1"/>
</dbReference>
<evidence type="ECO:0000259" key="5">
    <source>
        <dbReference type="PROSITE" id="PS50110"/>
    </source>
</evidence>
<accession>A0A4R6P2P2</accession>
<dbReference type="InterPro" id="IPR016032">
    <property type="entry name" value="Sig_transdc_resp-reg_C-effctor"/>
</dbReference>
<sequence>MLHPSDSGMPVAVVDDHSVVHAGIAGWCAAADPPIHVIARYHSPGEILADPDANPHTIAAVVLDLQFAESSPDLSSTAALCEKGFRIVVFSQHTRSDLILDCLDLGVVTYLSKLEGDVHLVAALHAAGSNRPYLSPTMAQAMSQDTRPNRPTLSPREREVLLAWFQTESKALVGKRLFITPGTVNTHLERIRAKYAQVGRPASTKAALVARAIQDGLVNPDQL</sequence>
<dbReference type="SMART" id="SM00421">
    <property type="entry name" value="HTH_LUXR"/>
    <property type="match status" value="1"/>
</dbReference>
<dbReference type="EMBL" id="SNXK01000008">
    <property type="protein sequence ID" value="TDP31476.1"/>
    <property type="molecule type" value="Genomic_DNA"/>
</dbReference>
<name>A0A4R6P2P2_NOCIG</name>
<dbReference type="PANTHER" id="PTHR44688">
    <property type="entry name" value="DNA-BINDING TRANSCRIPTIONAL ACTIVATOR DEVR_DOSR"/>
    <property type="match status" value="1"/>
</dbReference>
<dbReference type="GO" id="GO:0003677">
    <property type="term" value="F:DNA binding"/>
    <property type="evidence" value="ECO:0007669"/>
    <property type="project" value="UniProtKB-KW"/>
</dbReference>
<dbReference type="Gene3D" id="1.10.10.10">
    <property type="entry name" value="Winged helix-like DNA-binding domain superfamily/Winged helix DNA-binding domain"/>
    <property type="match status" value="1"/>
</dbReference>
<feature type="domain" description="Response regulatory" evidence="5">
    <location>
        <begin position="10"/>
        <end position="128"/>
    </location>
</feature>
<evidence type="ECO:0000256" key="2">
    <source>
        <dbReference type="ARBA" id="ARBA00023125"/>
    </source>
</evidence>
<proteinExistence type="predicted"/>
<evidence type="ECO:0000313" key="7">
    <source>
        <dbReference type="Proteomes" id="UP000295087"/>
    </source>
</evidence>
<keyword evidence="1" id="KW-0805">Transcription regulation</keyword>
<dbReference type="GO" id="GO:0000160">
    <property type="term" value="P:phosphorelay signal transduction system"/>
    <property type="evidence" value="ECO:0007669"/>
    <property type="project" value="InterPro"/>
</dbReference>
<dbReference type="Proteomes" id="UP000295087">
    <property type="component" value="Unassembled WGS sequence"/>
</dbReference>
<keyword evidence="2" id="KW-0238">DNA-binding</keyword>
<dbReference type="Pfam" id="PF00196">
    <property type="entry name" value="GerE"/>
    <property type="match status" value="1"/>
</dbReference>
<dbReference type="InterPro" id="IPR011006">
    <property type="entry name" value="CheY-like_superfamily"/>
</dbReference>
<dbReference type="PANTHER" id="PTHR44688:SF16">
    <property type="entry name" value="DNA-BINDING TRANSCRIPTIONAL ACTIVATOR DEVR_DOSR"/>
    <property type="match status" value="1"/>
</dbReference>
<reference evidence="6 7" key="1">
    <citation type="submission" date="2019-03" db="EMBL/GenBank/DDBJ databases">
        <title>Genomic Encyclopedia of Type Strains, Phase IV (KMG-IV): sequencing the most valuable type-strain genomes for metagenomic binning, comparative biology and taxonomic classification.</title>
        <authorList>
            <person name="Goeker M."/>
        </authorList>
    </citation>
    <scope>NUCLEOTIDE SEQUENCE [LARGE SCALE GENOMIC DNA]</scope>
    <source>
        <strain evidence="6 7">DSM 44496</strain>
    </source>
</reference>
<keyword evidence="7" id="KW-1185">Reference proteome</keyword>
<keyword evidence="4" id="KW-0597">Phosphoprotein</keyword>
<dbReference type="SUPFAM" id="SSF46894">
    <property type="entry name" value="C-terminal effector domain of the bipartite response regulators"/>
    <property type="match status" value="1"/>
</dbReference>
<dbReference type="InterPro" id="IPR001789">
    <property type="entry name" value="Sig_transdc_resp-reg_receiver"/>
</dbReference>
<protein>
    <submittedName>
        <fullName evidence="6">LuxR family two component transcriptional regulator</fullName>
    </submittedName>
</protein>
<evidence type="ECO:0000256" key="4">
    <source>
        <dbReference type="PROSITE-ProRule" id="PRU00169"/>
    </source>
</evidence>
<dbReference type="SUPFAM" id="SSF52172">
    <property type="entry name" value="CheY-like"/>
    <property type="match status" value="1"/>
</dbReference>
<organism evidence="6 7">
    <name type="scientific">Nocardia ignorata</name>
    <dbReference type="NCBI Taxonomy" id="145285"/>
    <lineage>
        <taxon>Bacteria</taxon>
        <taxon>Bacillati</taxon>
        <taxon>Actinomycetota</taxon>
        <taxon>Actinomycetes</taxon>
        <taxon>Mycobacteriales</taxon>
        <taxon>Nocardiaceae</taxon>
        <taxon>Nocardia</taxon>
    </lineage>
</organism>
<evidence type="ECO:0000256" key="3">
    <source>
        <dbReference type="ARBA" id="ARBA00023163"/>
    </source>
</evidence>
<dbReference type="PROSITE" id="PS50110">
    <property type="entry name" value="RESPONSE_REGULATORY"/>
    <property type="match status" value="1"/>
</dbReference>
<evidence type="ECO:0000313" key="6">
    <source>
        <dbReference type="EMBL" id="TDP31476.1"/>
    </source>
</evidence>